<reference evidence="2" key="2">
    <citation type="submission" date="2016-02" db="EMBL/GenBank/DDBJ databases">
        <title>Genome sequencing of Aspergillus luchuensis NBRC 4314.</title>
        <authorList>
            <person name="Yamada O."/>
        </authorList>
    </citation>
    <scope>NUCLEOTIDE SEQUENCE [LARGE SCALE GENOMIC DNA]</scope>
    <source>
        <strain evidence="2">RIB 2604</strain>
    </source>
</reference>
<comment type="caution">
    <text evidence="1">The sequence shown here is derived from an EMBL/GenBank/DDBJ whole genome shotgun (WGS) entry which is preliminary data.</text>
</comment>
<sequence length="67" mass="7880">MFCDTLCENMGYEPDKDTLFWIPRAKGSYLDREPESETHTDVGDELSPSEPLTVVFDSRRWSRYFVL</sequence>
<organism evidence="1 2">
    <name type="scientific">Aspergillus kawachii</name>
    <name type="common">White koji mold</name>
    <name type="synonym">Aspergillus awamori var. kawachi</name>
    <dbReference type="NCBI Taxonomy" id="1069201"/>
    <lineage>
        <taxon>Eukaryota</taxon>
        <taxon>Fungi</taxon>
        <taxon>Dikarya</taxon>
        <taxon>Ascomycota</taxon>
        <taxon>Pezizomycotina</taxon>
        <taxon>Eurotiomycetes</taxon>
        <taxon>Eurotiomycetidae</taxon>
        <taxon>Eurotiales</taxon>
        <taxon>Aspergillaceae</taxon>
        <taxon>Aspergillus</taxon>
        <taxon>Aspergillus subgen. Circumdati</taxon>
    </lineage>
</organism>
<reference evidence="1 2" key="1">
    <citation type="journal article" date="2016" name="DNA Res.">
        <title>Genome sequence of Aspergillus luchuensis NBRC 4314.</title>
        <authorList>
            <person name="Yamada O."/>
            <person name="Machida M."/>
            <person name="Hosoyama A."/>
            <person name="Goto M."/>
            <person name="Takahashi T."/>
            <person name="Futagami T."/>
            <person name="Yamagata Y."/>
            <person name="Takeuchi M."/>
            <person name="Kobayashi T."/>
            <person name="Koike H."/>
            <person name="Abe K."/>
            <person name="Asai K."/>
            <person name="Arita M."/>
            <person name="Fujita N."/>
            <person name="Fukuda K."/>
            <person name="Higa K."/>
            <person name="Horikawa H."/>
            <person name="Ishikawa T."/>
            <person name="Jinno K."/>
            <person name="Kato Y."/>
            <person name="Kirimura K."/>
            <person name="Mizutani O."/>
            <person name="Nakasone K."/>
            <person name="Sano M."/>
            <person name="Shiraishi Y."/>
            <person name="Tsukahara M."/>
            <person name="Gomi K."/>
        </authorList>
    </citation>
    <scope>NUCLEOTIDE SEQUENCE [LARGE SCALE GENOMIC DNA]</scope>
    <source>
        <strain evidence="1 2">RIB 2604</strain>
    </source>
</reference>
<name>A0A146FSC3_ASPKA</name>
<evidence type="ECO:0000313" key="2">
    <source>
        <dbReference type="Proteomes" id="UP000075230"/>
    </source>
</evidence>
<evidence type="ECO:0000313" key="1">
    <source>
        <dbReference type="EMBL" id="GAT28042.1"/>
    </source>
</evidence>
<proteinExistence type="predicted"/>
<dbReference type="Proteomes" id="UP000075230">
    <property type="component" value="Unassembled WGS sequence"/>
</dbReference>
<protein>
    <submittedName>
        <fullName evidence="1">DDENN domain protein</fullName>
    </submittedName>
</protein>
<dbReference type="AlphaFoldDB" id="A0A146FSC3"/>
<gene>
    <name evidence="1" type="ORF">RIB2604_02501170</name>
</gene>
<accession>A0A146FSC3</accession>
<dbReference type="EMBL" id="BCWF01000024">
    <property type="protein sequence ID" value="GAT28042.1"/>
    <property type="molecule type" value="Genomic_DNA"/>
</dbReference>